<feature type="transmembrane region" description="Helical" evidence="6">
    <location>
        <begin position="87"/>
        <end position="107"/>
    </location>
</feature>
<dbReference type="SUPFAM" id="SSF55785">
    <property type="entry name" value="PYP-like sensor domain (PAS domain)"/>
    <property type="match status" value="1"/>
</dbReference>
<dbReference type="Gene3D" id="3.30.450.20">
    <property type="entry name" value="PAS domain"/>
    <property type="match status" value="1"/>
</dbReference>
<dbReference type="EMBL" id="JAQQFM010000005">
    <property type="protein sequence ID" value="MFL9925174.1"/>
    <property type="molecule type" value="Genomic_DNA"/>
</dbReference>
<evidence type="ECO:0000256" key="1">
    <source>
        <dbReference type="ARBA" id="ARBA00004651"/>
    </source>
</evidence>
<gene>
    <name evidence="8" type="ORF">PQR62_12930</name>
</gene>
<dbReference type="PROSITE" id="PS50112">
    <property type="entry name" value="PAS"/>
    <property type="match status" value="1"/>
</dbReference>
<feature type="transmembrane region" description="Helical" evidence="6">
    <location>
        <begin position="244"/>
        <end position="261"/>
    </location>
</feature>
<proteinExistence type="predicted"/>
<feature type="domain" description="PAS" evidence="7">
    <location>
        <begin position="327"/>
        <end position="384"/>
    </location>
</feature>
<evidence type="ECO:0000313" key="9">
    <source>
        <dbReference type="Proteomes" id="UP001629246"/>
    </source>
</evidence>
<keyword evidence="4 6" id="KW-1133">Transmembrane helix</keyword>
<dbReference type="Proteomes" id="UP001629246">
    <property type="component" value="Unassembled WGS sequence"/>
</dbReference>
<dbReference type="RefSeq" id="WP_408158356.1">
    <property type="nucleotide sequence ID" value="NZ_JAQQFM010000005.1"/>
</dbReference>
<keyword evidence="3 6" id="KW-0812">Transmembrane</keyword>
<evidence type="ECO:0000256" key="2">
    <source>
        <dbReference type="ARBA" id="ARBA00022475"/>
    </source>
</evidence>
<sequence length="437" mass="47801">MNQQRRDPSSSLAGFAAPLVWALCYFGFGYLSHALNGSFVATGYLWLPAGIAVSALLLTRTVRWGPLLLGFFAAQLLLGWLEQRELWRMALLSLNEVGVTAVVVWLVRRAPFPMQGLYFLRGLLMIGVGASVVSGLTGAIWFNLAQDAPFWPTLRVWSSSDLVGILIVVPVIAGWSQFRATRSGGIARTEFILGLLAFAGVLVTSYVAFDSEIDRVVFDINFSTTYLPLFFIALVTLLWGGRGGSLSVAALALIAFIYNSLGKGPFAELVQLHSSNALLELQVYLAVAALLSLLISALKSTREEAHEAADQWKNEVELALSISGQLVFSIDPDHRTVAWNGDVQGLLGVPHDKVATLDQVLAHVHPMDQERLRQRWLDDTSDDVREAMHFRLQLPPGQVSMVTDMSRSLLDPDDKLTIVAGAWHFNAVEAGATRSEA</sequence>
<dbReference type="InterPro" id="IPR035965">
    <property type="entry name" value="PAS-like_dom_sf"/>
</dbReference>
<feature type="transmembrane region" description="Helical" evidence="6">
    <location>
        <begin position="64"/>
        <end position="81"/>
    </location>
</feature>
<evidence type="ECO:0000313" key="8">
    <source>
        <dbReference type="EMBL" id="MFL9925174.1"/>
    </source>
</evidence>
<evidence type="ECO:0000256" key="3">
    <source>
        <dbReference type="ARBA" id="ARBA00022692"/>
    </source>
</evidence>
<feature type="transmembrane region" description="Helical" evidence="6">
    <location>
        <begin position="162"/>
        <end position="178"/>
    </location>
</feature>
<evidence type="ECO:0000259" key="7">
    <source>
        <dbReference type="PROSITE" id="PS50112"/>
    </source>
</evidence>
<feature type="transmembrane region" description="Helical" evidence="6">
    <location>
        <begin position="12"/>
        <end position="31"/>
    </location>
</feature>
<keyword evidence="5 6" id="KW-0472">Membrane</keyword>
<comment type="caution">
    <text evidence="8">The sequence shown here is derived from an EMBL/GenBank/DDBJ whole genome shotgun (WGS) entry which is preliminary data.</text>
</comment>
<evidence type="ECO:0000256" key="5">
    <source>
        <dbReference type="ARBA" id="ARBA00023136"/>
    </source>
</evidence>
<feature type="transmembrane region" description="Helical" evidence="6">
    <location>
        <begin position="190"/>
        <end position="208"/>
    </location>
</feature>
<name>A0ABW9AAB3_9BURK</name>
<keyword evidence="9" id="KW-1185">Reference proteome</keyword>
<evidence type="ECO:0000256" key="4">
    <source>
        <dbReference type="ARBA" id="ARBA00022989"/>
    </source>
</evidence>
<keyword evidence="2" id="KW-1003">Cell membrane</keyword>
<dbReference type="Pfam" id="PF05231">
    <property type="entry name" value="MASE1"/>
    <property type="match status" value="1"/>
</dbReference>
<feature type="transmembrane region" description="Helical" evidence="6">
    <location>
        <begin position="119"/>
        <end position="142"/>
    </location>
</feature>
<dbReference type="InterPro" id="IPR000014">
    <property type="entry name" value="PAS"/>
</dbReference>
<dbReference type="InterPro" id="IPR007895">
    <property type="entry name" value="MASE1"/>
</dbReference>
<protein>
    <submittedName>
        <fullName evidence="8">MASE1 domain-containing protein</fullName>
    </submittedName>
</protein>
<feature type="transmembrane region" description="Helical" evidence="6">
    <location>
        <begin position="281"/>
        <end position="298"/>
    </location>
</feature>
<comment type="subcellular location">
    <subcellularLocation>
        <location evidence="1">Cell membrane</location>
        <topology evidence="1">Multi-pass membrane protein</topology>
    </subcellularLocation>
</comment>
<feature type="transmembrane region" description="Helical" evidence="6">
    <location>
        <begin position="220"/>
        <end position="239"/>
    </location>
</feature>
<reference evidence="8 9" key="1">
    <citation type="journal article" date="2024" name="Chem. Sci.">
        <title>Discovery of megapolipeptins by genome mining of a Burkholderiales bacteria collection.</title>
        <authorList>
            <person name="Paulo B.S."/>
            <person name="Recchia M.J.J."/>
            <person name="Lee S."/>
            <person name="Fergusson C.H."/>
            <person name="Romanowski S.B."/>
            <person name="Hernandez A."/>
            <person name="Krull N."/>
            <person name="Liu D.Y."/>
            <person name="Cavanagh H."/>
            <person name="Bos A."/>
            <person name="Gray C.A."/>
            <person name="Murphy B.T."/>
            <person name="Linington R.G."/>
            <person name="Eustaquio A.S."/>
        </authorList>
    </citation>
    <scope>NUCLEOTIDE SEQUENCE [LARGE SCALE GENOMIC DNA]</scope>
    <source>
        <strain evidence="8 9">RL21-008-BIB-A</strain>
    </source>
</reference>
<organism evidence="8 9">
    <name type="scientific">Herbaspirillum lusitanum</name>
    <dbReference type="NCBI Taxonomy" id="213312"/>
    <lineage>
        <taxon>Bacteria</taxon>
        <taxon>Pseudomonadati</taxon>
        <taxon>Pseudomonadota</taxon>
        <taxon>Betaproteobacteria</taxon>
        <taxon>Burkholderiales</taxon>
        <taxon>Oxalobacteraceae</taxon>
        <taxon>Herbaspirillum</taxon>
    </lineage>
</organism>
<feature type="transmembrane region" description="Helical" evidence="6">
    <location>
        <begin position="37"/>
        <end position="57"/>
    </location>
</feature>
<evidence type="ECO:0000256" key="6">
    <source>
        <dbReference type="SAM" id="Phobius"/>
    </source>
</evidence>
<accession>A0ABW9AAB3</accession>